<name>A0ABQ4EMR6_9ACTN</name>
<dbReference type="Gene3D" id="3.40.50.12780">
    <property type="entry name" value="N-terminal domain of ligase-like"/>
    <property type="match status" value="1"/>
</dbReference>
<feature type="domain" description="AMP-dependent synthetase/ligase" evidence="6">
    <location>
        <begin position="113"/>
        <end position="480"/>
    </location>
</feature>
<organism evidence="9 10">
    <name type="scientific">Plantactinospora mayteni</name>
    <dbReference type="NCBI Taxonomy" id="566021"/>
    <lineage>
        <taxon>Bacteria</taxon>
        <taxon>Bacillati</taxon>
        <taxon>Actinomycetota</taxon>
        <taxon>Actinomycetes</taxon>
        <taxon>Micromonosporales</taxon>
        <taxon>Micromonosporaceae</taxon>
        <taxon>Plantactinospora</taxon>
    </lineage>
</organism>
<keyword evidence="3" id="KW-0547">Nucleotide-binding</keyword>
<feature type="compositionally biased region" description="Low complexity" evidence="5">
    <location>
        <begin position="694"/>
        <end position="709"/>
    </location>
</feature>
<evidence type="ECO:0000256" key="2">
    <source>
        <dbReference type="ARBA" id="ARBA00022598"/>
    </source>
</evidence>
<dbReference type="NCBIfam" id="TIGR01217">
    <property type="entry name" value="ac_ac_CoA_syn"/>
    <property type="match status" value="1"/>
</dbReference>
<dbReference type="Pfam" id="PF13193">
    <property type="entry name" value="AMP-binding_C"/>
    <property type="match status" value="1"/>
</dbReference>
<evidence type="ECO:0000256" key="1">
    <source>
        <dbReference type="ARBA" id="ARBA00006432"/>
    </source>
</evidence>
<dbReference type="CDD" id="cd05943">
    <property type="entry name" value="AACS"/>
    <property type="match status" value="1"/>
</dbReference>
<evidence type="ECO:0000256" key="4">
    <source>
        <dbReference type="ARBA" id="ARBA00022840"/>
    </source>
</evidence>
<comment type="caution">
    <text evidence="9">The sequence shown here is derived from an EMBL/GenBank/DDBJ whole genome shotgun (WGS) entry which is preliminary data.</text>
</comment>
<dbReference type="Proteomes" id="UP000621500">
    <property type="component" value="Unassembled WGS sequence"/>
</dbReference>
<dbReference type="InterPro" id="IPR020845">
    <property type="entry name" value="AMP-binding_CS"/>
</dbReference>
<gene>
    <name evidence="9" type="primary">acsA_1</name>
    <name evidence="9" type="ORF">Pma05_25340</name>
</gene>
<protein>
    <submittedName>
        <fullName evidence="9">Acetoacetyl-CoA synthetase</fullName>
    </submittedName>
</protein>
<dbReference type="InterPro" id="IPR000873">
    <property type="entry name" value="AMP-dep_synth/lig_dom"/>
</dbReference>
<dbReference type="EMBL" id="BONX01000012">
    <property type="protein sequence ID" value="GIG95961.1"/>
    <property type="molecule type" value="Genomic_DNA"/>
</dbReference>
<dbReference type="SUPFAM" id="SSF56801">
    <property type="entry name" value="Acetyl-CoA synthetase-like"/>
    <property type="match status" value="1"/>
</dbReference>
<evidence type="ECO:0000256" key="3">
    <source>
        <dbReference type="ARBA" id="ARBA00022741"/>
    </source>
</evidence>
<dbReference type="InterPro" id="IPR042099">
    <property type="entry name" value="ANL_N_sf"/>
</dbReference>
<keyword evidence="10" id="KW-1185">Reference proteome</keyword>
<reference evidence="9 10" key="1">
    <citation type="submission" date="2021-01" db="EMBL/GenBank/DDBJ databases">
        <title>Whole genome shotgun sequence of Plantactinospora mayteni NBRC 109088.</title>
        <authorList>
            <person name="Komaki H."/>
            <person name="Tamura T."/>
        </authorList>
    </citation>
    <scope>NUCLEOTIDE SEQUENCE [LARGE SCALE GENOMIC DNA]</scope>
    <source>
        <strain evidence="9 10">NBRC 109088</strain>
    </source>
</reference>
<evidence type="ECO:0000313" key="10">
    <source>
        <dbReference type="Proteomes" id="UP000621500"/>
    </source>
</evidence>
<dbReference type="Pfam" id="PF00501">
    <property type="entry name" value="AMP-binding"/>
    <property type="match status" value="1"/>
</dbReference>
<dbReference type="InterPro" id="IPR005914">
    <property type="entry name" value="Acac_CoA_synth"/>
</dbReference>
<dbReference type="Gene3D" id="3.30.300.30">
    <property type="match status" value="1"/>
</dbReference>
<feature type="region of interest" description="Disordered" evidence="5">
    <location>
        <begin position="662"/>
        <end position="709"/>
    </location>
</feature>
<proteinExistence type="inferred from homology"/>
<evidence type="ECO:0000259" key="8">
    <source>
        <dbReference type="Pfam" id="PF16177"/>
    </source>
</evidence>
<evidence type="ECO:0000256" key="5">
    <source>
        <dbReference type="SAM" id="MobiDB-lite"/>
    </source>
</evidence>
<dbReference type="InterPro" id="IPR045851">
    <property type="entry name" value="AMP-bd_C_sf"/>
</dbReference>
<evidence type="ECO:0000259" key="7">
    <source>
        <dbReference type="Pfam" id="PF13193"/>
    </source>
</evidence>
<accession>A0ABQ4EMR6</accession>
<dbReference type="PANTHER" id="PTHR42921">
    <property type="entry name" value="ACETOACETYL-COA SYNTHETASE"/>
    <property type="match status" value="1"/>
</dbReference>
<dbReference type="NCBIfam" id="NF002937">
    <property type="entry name" value="PRK03584.1"/>
    <property type="match status" value="1"/>
</dbReference>
<evidence type="ECO:0000259" key="6">
    <source>
        <dbReference type="Pfam" id="PF00501"/>
    </source>
</evidence>
<keyword evidence="2" id="KW-0436">Ligase</keyword>
<dbReference type="PROSITE" id="PS00455">
    <property type="entry name" value="AMP_BINDING"/>
    <property type="match status" value="1"/>
</dbReference>
<sequence>MVGEVLWTPPPADRDRSRIGDYLRWLSRHRGLDFDDYAALWRWSVTDLDGFWRSIWDYFEVQPHTEPTATVVDTSMPGTRWFPGATLNYAEHVLRMPGLADDEPVVIAHSQTRAPVTLTAAELREQVRRVRAGLVRLGVGPGDRVAAYAPNIPETFVLMLATASLGAVFSSCAPEFGTRSVLDRWRQIAPTVLVAVDGYRYGDKPVDRRAELATIRSALPSLVHTVVLPYLEPDAAPPDAALSWAALAAETDEPLSFAAVPFDHPLYVLYSSGTTGLPKPIVHGHGGILLEHLKMLALHHDLGPGDRFFWFTTTGWMMWNFLVSGPAVGAAIVLFDGNPAVRAEPGRPAEPDLGTLWRLAAETGTSYFGTSAPFLLACRKAELRPADLFDLSAVRGVGSTGAPLPAEGFRWVYDSVGADLRLDSISGGTDVCTGFVGGVPLLPVVAGEITCRCLGARVEARSADGTPVIDQLGELVITAPMPSMPVGFWNDPDGRRYREAYFDVYPGVWRHGDWITVTERGSCVITGRSDATLNRGGVRLGTAEFYSVVEGLPEVTDSLVVHLEDDEGGAGELLLFVVLAEGLDLGPELTARINRELRTGLSPRHVPDEVHQVGAVPKTLSAKKLEVPVKKILTGAAMDSAAATGALANPESLVAFAHFAQQRTAERQTGTERQGGPERQAGAAPEESERAAERPAGTASTGAASTGAM</sequence>
<dbReference type="InterPro" id="IPR025110">
    <property type="entry name" value="AMP-bd_C"/>
</dbReference>
<comment type="similarity">
    <text evidence="1">Belongs to the ATP-dependent AMP-binding enzyme family.</text>
</comment>
<feature type="domain" description="Acetyl-coenzyme A synthetase N-terminal" evidence="8">
    <location>
        <begin position="37"/>
        <end position="92"/>
    </location>
</feature>
<evidence type="ECO:0000313" key="9">
    <source>
        <dbReference type="EMBL" id="GIG95961.1"/>
    </source>
</evidence>
<feature type="domain" description="AMP-binding enzyme C-terminal" evidence="7">
    <location>
        <begin position="547"/>
        <end position="623"/>
    </location>
</feature>
<dbReference type="Pfam" id="PF16177">
    <property type="entry name" value="ACAS_N"/>
    <property type="match status" value="1"/>
</dbReference>
<dbReference type="InterPro" id="IPR032387">
    <property type="entry name" value="ACAS_N"/>
</dbReference>
<keyword evidence="4" id="KW-0067">ATP-binding</keyword>
<dbReference type="PANTHER" id="PTHR42921:SF1">
    <property type="entry name" value="ACETOACETYL-COA SYNTHETASE"/>
    <property type="match status" value="1"/>
</dbReference>